<feature type="compositionally biased region" description="Pro residues" evidence="1">
    <location>
        <begin position="786"/>
        <end position="804"/>
    </location>
</feature>
<gene>
    <name evidence="3" type="ORF">SCHCODRAFT_258706</name>
</gene>
<feature type="region of interest" description="Disordered" evidence="1">
    <location>
        <begin position="720"/>
        <end position="809"/>
    </location>
</feature>
<dbReference type="InParanoid" id="D8QIS3"/>
<evidence type="ECO:0000256" key="1">
    <source>
        <dbReference type="SAM" id="MobiDB-lite"/>
    </source>
</evidence>
<keyword evidence="4" id="KW-1185">Reference proteome</keyword>
<protein>
    <submittedName>
        <fullName evidence="3">Uncharacterized protein</fullName>
    </submittedName>
</protein>
<reference evidence="3 4" key="1">
    <citation type="journal article" date="2010" name="Nat. Biotechnol.">
        <title>Genome sequence of the model mushroom Schizophyllum commune.</title>
        <authorList>
            <person name="Ohm R.A."/>
            <person name="de Jong J.F."/>
            <person name="Lugones L.G."/>
            <person name="Aerts A."/>
            <person name="Kothe E."/>
            <person name="Stajich J.E."/>
            <person name="de Vries R.P."/>
            <person name="Record E."/>
            <person name="Levasseur A."/>
            <person name="Baker S.E."/>
            <person name="Bartholomew K.A."/>
            <person name="Coutinho P.M."/>
            <person name="Erdmann S."/>
            <person name="Fowler T.J."/>
            <person name="Gathman A.C."/>
            <person name="Lombard V."/>
            <person name="Henrissat B."/>
            <person name="Knabe N."/>
            <person name="Kuees U."/>
            <person name="Lilly W.W."/>
            <person name="Lindquist E."/>
            <person name="Lucas S."/>
            <person name="Magnuson J.K."/>
            <person name="Piumi F."/>
            <person name="Raudaskoski M."/>
            <person name="Salamov A."/>
            <person name="Schmutz J."/>
            <person name="Schwarze F.W.M.R."/>
            <person name="vanKuyk P.A."/>
            <person name="Horton J.S."/>
            <person name="Grigoriev I.V."/>
            <person name="Woesten H.A.B."/>
        </authorList>
    </citation>
    <scope>NUCLEOTIDE SEQUENCE [LARGE SCALE GENOMIC DNA]</scope>
    <source>
        <strain evidence="4">H4-8 / FGSC 9210</strain>
    </source>
</reference>
<dbReference type="EMBL" id="GL377313">
    <property type="protein sequence ID" value="EFI92460.1"/>
    <property type="molecule type" value="Genomic_DNA"/>
</dbReference>
<name>D8QIS3_SCHCM</name>
<organism evidence="4">
    <name type="scientific">Schizophyllum commune (strain H4-8 / FGSC 9210)</name>
    <name type="common">Split gill fungus</name>
    <dbReference type="NCBI Taxonomy" id="578458"/>
    <lineage>
        <taxon>Eukaryota</taxon>
        <taxon>Fungi</taxon>
        <taxon>Dikarya</taxon>
        <taxon>Basidiomycota</taxon>
        <taxon>Agaricomycotina</taxon>
        <taxon>Agaricomycetes</taxon>
        <taxon>Agaricomycetidae</taxon>
        <taxon>Agaricales</taxon>
        <taxon>Schizophyllaceae</taxon>
        <taxon>Schizophyllum</taxon>
    </lineage>
</organism>
<proteinExistence type="predicted"/>
<keyword evidence="2" id="KW-0472">Membrane</keyword>
<dbReference type="Proteomes" id="UP000007431">
    <property type="component" value="Unassembled WGS sequence"/>
</dbReference>
<dbReference type="HOGENOM" id="CLU_308391_0_0_1"/>
<evidence type="ECO:0000313" key="3">
    <source>
        <dbReference type="EMBL" id="EFI92460.1"/>
    </source>
</evidence>
<evidence type="ECO:0000313" key="4">
    <source>
        <dbReference type="Proteomes" id="UP000007431"/>
    </source>
</evidence>
<keyword evidence="2" id="KW-1133">Transmembrane helix</keyword>
<feature type="compositionally biased region" description="Acidic residues" evidence="1">
    <location>
        <begin position="224"/>
        <end position="239"/>
    </location>
</feature>
<dbReference type="VEuPathDB" id="FungiDB:SCHCODRAFT_02706498"/>
<dbReference type="PANTHER" id="PTHR48125">
    <property type="entry name" value="LP07818P1"/>
    <property type="match status" value="1"/>
</dbReference>
<keyword evidence="2" id="KW-0812">Transmembrane</keyword>
<feature type="region of interest" description="Disordered" evidence="1">
    <location>
        <begin position="286"/>
        <end position="319"/>
    </location>
</feature>
<feature type="compositionally biased region" description="Basic and acidic residues" evidence="1">
    <location>
        <begin position="336"/>
        <end position="348"/>
    </location>
</feature>
<evidence type="ECO:0000256" key="2">
    <source>
        <dbReference type="SAM" id="Phobius"/>
    </source>
</evidence>
<feature type="region of interest" description="Disordered" evidence="1">
    <location>
        <begin position="105"/>
        <end position="131"/>
    </location>
</feature>
<dbReference type="PANTHER" id="PTHR48125:SF12">
    <property type="entry name" value="AT HOOK TRANSCRIPTION FACTOR FAMILY-RELATED"/>
    <property type="match status" value="1"/>
</dbReference>
<feature type="compositionally biased region" description="Low complexity" evidence="1">
    <location>
        <begin position="727"/>
        <end position="742"/>
    </location>
</feature>
<feature type="region of interest" description="Disordered" evidence="1">
    <location>
        <begin position="182"/>
        <end position="271"/>
    </location>
</feature>
<feature type="transmembrane region" description="Helical" evidence="2">
    <location>
        <begin position="76"/>
        <end position="99"/>
    </location>
</feature>
<feature type="region of interest" description="Disordered" evidence="1">
    <location>
        <begin position="336"/>
        <end position="371"/>
    </location>
</feature>
<sequence>MSVMWARLSALACATRPDLLDTLGRRLFDIEPCALPIVSPEDEIVTATTTTVAASITAALPLPLPEPYFFATIDTMTSFLSWLSLLTLLFGFLLALGTIGSRAQFSTPPPPLSPQPTTITADSEPSNEIKSLPHSPLVAHALLRLALVSQMHPMEPVPEAEWRQPLTPNNFSLLNTGAMQMEPVTDSDDDEGNSDEHSSEPQDDMAASEGSEEEPSPEPLCSDAESDDDDEESIPEPTDDFSYLDGEDVSGNNMPTLDADQYTLDKYPPEGKTYLSAWNLISKDSDASEMHASDDSETVYDPVPPPKSVDEERSGVYTPDARIDRVIDAVSEDQDRLDLDADDSHKPSADVPPEVLPTDQLEPSDAPETPPAVQKSAEVAINLLKPPSLASEVYASLTLAKSHTKGHLHHDVAVLTLAFWMGFDHADETDFVPQAVVEQCSFLDTFPAFIRKLFANRVEEGMDFAAWENTGDQQYMYNWGVQTATQVILEGECERVDDILMPRERKEEAFAYIAGWRASMRELCAAGPRTRKALDIDCFEYGLNALRDGEVIAKDVLCSMDQTQLEDFLTATSHVLLDSAMRSIEKEKWLGTCQALYGADRREERCQTIQNFTLEELAKFRGAYLEAMLLLIRLMGGSEYLGPFNAVVPKRFTVADFAKNYFAHAGSGKCDAETCATRFKHMTSEEMAEFLEEIWDEIGDIWAVTSNTKAPSIADFHSSTLEEYEESSAGSPQSSRASSPAPSEDESDMYDVCPLSPQPPLPLSENASRAPSPAPTQAVVERAPTPTSPLPPPSPSPPPPPPPPRSEKYLMGHAHAVEGFAHNPLGLTTRFFAARDWDAPTFDDYRRGWLAGMLELVARTAGAPHDGLGAPRAWCCGMGLPTWVDQDPKTPDELVGFIKKMTPSDIGAFLRKGWKKLGEKGRKNGRYDYAGPCDIDVVHLGEPSLNEKIEMALAFRG</sequence>
<accession>D8QIS3</accession>
<dbReference type="AlphaFoldDB" id="D8QIS3"/>